<proteinExistence type="predicted"/>
<dbReference type="InterPro" id="IPR029058">
    <property type="entry name" value="AB_hydrolase_fold"/>
</dbReference>
<dbReference type="AlphaFoldDB" id="A0A853B7L9"/>
<name>A0A853B7L9_9PSEU</name>
<dbReference type="SUPFAM" id="SSF53474">
    <property type="entry name" value="alpha/beta-Hydrolases"/>
    <property type="match status" value="1"/>
</dbReference>
<dbReference type="EMBL" id="JACCFK010000001">
    <property type="protein sequence ID" value="NYI91298.1"/>
    <property type="molecule type" value="Genomic_DNA"/>
</dbReference>
<gene>
    <name evidence="1" type="ORF">HNR02_004621</name>
</gene>
<dbReference type="PANTHER" id="PTHR43329">
    <property type="entry name" value="EPOXIDE HYDROLASE"/>
    <property type="match status" value="1"/>
</dbReference>
<dbReference type="RefSeq" id="WP_179775208.1">
    <property type="nucleotide sequence ID" value="NZ_JACCFK010000001.1"/>
</dbReference>
<dbReference type="Gene3D" id="3.40.50.1820">
    <property type="entry name" value="alpha/beta hydrolase"/>
    <property type="match status" value="2"/>
</dbReference>
<keyword evidence="2" id="KW-1185">Reference proteome</keyword>
<evidence type="ECO:0000313" key="1">
    <source>
        <dbReference type="EMBL" id="NYI91298.1"/>
    </source>
</evidence>
<reference evidence="1 2" key="1">
    <citation type="submission" date="2020-07" db="EMBL/GenBank/DDBJ databases">
        <title>Sequencing the genomes of 1000 actinobacteria strains.</title>
        <authorList>
            <person name="Klenk H.-P."/>
        </authorList>
    </citation>
    <scope>NUCLEOTIDE SEQUENCE [LARGE SCALE GENOMIC DNA]</scope>
    <source>
        <strain evidence="1 2">DSM 104006</strain>
    </source>
</reference>
<protein>
    <submittedName>
        <fullName evidence="1">Pimeloyl-ACP methyl ester carboxylesterase</fullName>
    </submittedName>
</protein>
<dbReference type="Proteomes" id="UP000549616">
    <property type="component" value="Unassembled WGS sequence"/>
</dbReference>
<sequence>MPAELRRVRTNGIETTVAMAGAVPAVLLLHGFQHTWQVWREIIGVLATRYRVLAPDMRWTGSDAEVGYDAATLAEDALGILGACGERCATVAVREAFVRACTGPAAPRRAFSYYRALPESARQLEAATRVHRLTVPTLAVGAHPVGDALARQLSPFTDELTSYVIEDCGHIIPLDRPEALLSVLEPFLAR</sequence>
<organism evidence="1 2">
    <name type="scientific">Amycolatopsis endophytica</name>
    <dbReference type="NCBI Taxonomy" id="860233"/>
    <lineage>
        <taxon>Bacteria</taxon>
        <taxon>Bacillati</taxon>
        <taxon>Actinomycetota</taxon>
        <taxon>Actinomycetes</taxon>
        <taxon>Pseudonocardiales</taxon>
        <taxon>Pseudonocardiaceae</taxon>
        <taxon>Amycolatopsis</taxon>
    </lineage>
</organism>
<accession>A0A853B7L9</accession>
<evidence type="ECO:0000313" key="2">
    <source>
        <dbReference type="Proteomes" id="UP000549616"/>
    </source>
</evidence>
<comment type="caution">
    <text evidence="1">The sequence shown here is derived from an EMBL/GenBank/DDBJ whole genome shotgun (WGS) entry which is preliminary data.</text>
</comment>